<dbReference type="Proteomes" id="UP000887569">
    <property type="component" value="Unplaced"/>
</dbReference>
<evidence type="ECO:0000313" key="2">
    <source>
        <dbReference type="Proteomes" id="UP000887569"/>
    </source>
</evidence>
<sequence length="191" mass="20608">MVQQLGTEAARKEPVIIDGFGGTRVADSTSVANAKNAKAPVARARRSSRPPLQTGDELAMELLNGTRMEEGILTVRQHGPPSATTLSRKVVRIGPETDSSMDRGRAEIHVLVKVVRIGSETDSSMDRGRAEIHVLVDVSKNACAVEAHLRSHNRNLPVDFVRSQAVMAAREPSSKTDKDLGYTVRNGGAMM</sequence>
<keyword evidence="2" id="KW-1185">Reference proteome</keyword>
<protein>
    <submittedName>
        <fullName evidence="3">Uncharacterized protein</fullName>
    </submittedName>
</protein>
<name>A0A915AA11_PARUN</name>
<proteinExistence type="predicted"/>
<evidence type="ECO:0000256" key="1">
    <source>
        <dbReference type="SAM" id="MobiDB-lite"/>
    </source>
</evidence>
<accession>A0A915AA11</accession>
<feature type="region of interest" description="Disordered" evidence="1">
    <location>
        <begin position="170"/>
        <end position="191"/>
    </location>
</feature>
<reference evidence="3" key="1">
    <citation type="submission" date="2022-11" db="UniProtKB">
        <authorList>
            <consortium name="WormBaseParasite"/>
        </authorList>
    </citation>
    <scope>IDENTIFICATION</scope>
</reference>
<organism evidence="2 3">
    <name type="scientific">Parascaris univalens</name>
    <name type="common">Nematode worm</name>
    <dbReference type="NCBI Taxonomy" id="6257"/>
    <lineage>
        <taxon>Eukaryota</taxon>
        <taxon>Metazoa</taxon>
        <taxon>Ecdysozoa</taxon>
        <taxon>Nematoda</taxon>
        <taxon>Chromadorea</taxon>
        <taxon>Rhabditida</taxon>
        <taxon>Spirurina</taxon>
        <taxon>Ascaridomorpha</taxon>
        <taxon>Ascaridoidea</taxon>
        <taxon>Ascarididae</taxon>
        <taxon>Parascaris</taxon>
    </lineage>
</organism>
<evidence type="ECO:0000313" key="3">
    <source>
        <dbReference type="WBParaSite" id="PgR003_g007_t01"/>
    </source>
</evidence>
<dbReference type="WBParaSite" id="PgR003_g007_t01">
    <property type="protein sequence ID" value="PgR003_g007_t01"/>
    <property type="gene ID" value="PgR003_g007"/>
</dbReference>
<dbReference type="AlphaFoldDB" id="A0A915AA11"/>